<comment type="caution">
    <text evidence="1">The sequence shown here is derived from an EMBL/GenBank/DDBJ whole genome shotgun (WGS) entry which is preliminary data.</text>
</comment>
<dbReference type="EMBL" id="CAJJDN010000005">
    <property type="protein sequence ID" value="CAD8050464.1"/>
    <property type="molecule type" value="Genomic_DNA"/>
</dbReference>
<reference evidence="1" key="1">
    <citation type="submission" date="2021-01" db="EMBL/GenBank/DDBJ databases">
        <authorList>
            <consortium name="Genoscope - CEA"/>
            <person name="William W."/>
        </authorList>
    </citation>
    <scope>NUCLEOTIDE SEQUENCE</scope>
</reference>
<organism evidence="1 2">
    <name type="scientific">Paramecium sonneborni</name>
    <dbReference type="NCBI Taxonomy" id="65129"/>
    <lineage>
        <taxon>Eukaryota</taxon>
        <taxon>Sar</taxon>
        <taxon>Alveolata</taxon>
        <taxon>Ciliophora</taxon>
        <taxon>Intramacronucleata</taxon>
        <taxon>Oligohymenophorea</taxon>
        <taxon>Peniculida</taxon>
        <taxon>Parameciidae</taxon>
        <taxon>Paramecium</taxon>
    </lineage>
</organism>
<gene>
    <name evidence="1" type="ORF">PSON_ATCC_30995.1.T0050029</name>
</gene>
<protein>
    <submittedName>
        <fullName evidence="1">Uncharacterized protein</fullName>
    </submittedName>
</protein>
<name>A0A8S1KHX8_9CILI</name>
<dbReference type="Proteomes" id="UP000692954">
    <property type="component" value="Unassembled WGS sequence"/>
</dbReference>
<accession>A0A8S1KHX8</accession>
<sequence>MRAFIIHSQQFLIKQLQDRFLQKLLYDALLLKIQIQSKNTCISHTKREFRQIVKLHRIEYQSYRITDVFYKQSFEIKTIRKLQNYTK</sequence>
<evidence type="ECO:0000313" key="2">
    <source>
        <dbReference type="Proteomes" id="UP000692954"/>
    </source>
</evidence>
<keyword evidence="2" id="KW-1185">Reference proteome</keyword>
<evidence type="ECO:0000313" key="1">
    <source>
        <dbReference type="EMBL" id="CAD8050464.1"/>
    </source>
</evidence>
<dbReference type="AlphaFoldDB" id="A0A8S1KHX8"/>
<proteinExistence type="predicted"/>